<organism evidence="2 3">
    <name type="scientific">Prescottella agglutinans</name>
    <dbReference type="NCBI Taxonomy" id="1644129"/>
    <lineage>
        <taxon>Bacteria</taxon>
        <taxon>Bacillati</taxon>
        <taxon>Actinomycetota</taxon>
        <taxon>Actinomycetes</taxon>
        <taxon>Mycobacteriales</taxon>
        <taxon>Nocardiaceae</taxon>
        <taxon>Prescottella</taxon>
    </lineage>
</organism>
<feature type="transmembrane region" description="Helical" evidence="1">
    <location>
        <begin position="68"/>
        <end position="88"/>
    </location>
</feature>
<keyword evidence="1" id="KW-1133">Transmembrane helix</keyword>
<keyword evidence="1" id="KW-0472">Membrane</keyword>
<protein>
    <submittedName>
        <fullName evidence="2">Membrane protein</fullName>
    </submittedName>
</protein>
<gene>
    <name evidence="2" type="ORF">M2280_005956</name>
</gene>
<evidence type="ECO:0000256" key="1">
    <source>
        <dbReference type="SAM" id="Phobius"/>
    </source>
</evidence>
<proteinExistence type="predicted"/>
<reference evidence="2 3" key="1">
    <citation type="submission" date="2023-04" db="EMBL/GenBank/DDBJ databases">
        <title>Forest soil microbial communities from Buena Vista Peninsula, Colon Province, Panama.</title>
        <authorList>
            <person name="Bouskill N."/>
        </authorList>
    </citation>
    <scope>NUCLEOTIDE SEQUENCE [LARGE SCALE GENOMIC DNA]</scope>
    <source>
        <strain evidence="2 3">CFH S0262</strain>
    </source>
</reference>
<feature type="transmembrane region" description="Helical" evidence="1">
    <location>
        <begin position="94"/>
        <end position="113"/>
    </location>
</feature>
<keyword evidence="3" id="KW-1185">Reference proteome</keyword>
<dbReference type="InterPro" id="IPR025962">
    <property type="entry name" value="SdpI/YhfL"/>
</dbReference>
<accession>A0ABT6MKF0</accession>
<comment type="caution">
    <text evidence="2">The sequence shown here is derived from an EMBL/GenBank/DDBJ whole genome shotgun (WGS) entry which is preliminary data.</text>
</comment>
<dbReference type="RefSeq" id="WP_280763898.1">
    <property type="nucleotide sequence ID" value="NZ_JARXVC010000025.1"/>
</dbReference>
<keyword evidence="1" id="KW-0812">Transmembrane</keyword>
<sequence length="132" mass="13541">MAGTSDLLELTITMMSTTLTAAGVAGLMPHLIGDEPNPVVGIRTKATLSSDEAWQLAHRVAQPILRRIVWTAVAGLCIQIIIGVVTGFGSVVSSVAAVVACATAFIVLIYAGFKGNAAAKALERCPGDSSGF</sequence>
<evidence type="ECO:0000313" key="2">
    <source>
        <dbReference type="EMBL" id="MDH6284695.1"/>
    </source>
</evidence>
<name>A0ABT6MKF0_9NOCA</name>
<dbReference type="EMBL" id="JARXVC010000025">
    <property type="protein sequence ID" value="MDH6284695.1"/>
    <property type="molecule type" value="Genomic_DNA"/>
</dbReference>
<evidence type="ECO:0000313" key="3">
    <source>
        <dbReference type="Proteomes" id="UP001160334"/>
    </source>
</evidence>
<dbReference type="Pfam" id="PF13630">
    <property type="entry name" value="SdpI"/>
    <property type="match status" value="1"/>
</dbReference>
<dbReference type="Proteomes" id="UP001160334">
    <property type="component" value="Unassembled WGS sequence"/>
</dbReference>